<evidence type="ECO:0000313" key="1">
    <source>
        <dbReference type="Proteomes" id="UP000036681"/>
    </source>
</evidence>
<accession>A0A0M3I775</accession>
<dbReference type="Proteomes" id="UP000036681">
    <property type="component" value="Unplaced"/>
</dbReference>
<sequence length="38" mass="4228">MSESVVVIGRSSIEICNRFSFHFLTCNPTGTLLLTQLL</sequence>
<dbReference type="WBParaSite" id="ALUE_0001300001-mRNA-1">
    <property type="protein sequence ID" value="ALUE_0001300001-mRNA-1"/>
    <property type="gene ID" value="ALUE_0001300001"/>
</dbReference>
<proteinExistence type="predicted"/>
<protein>
    <submittedName>
        <fullName evidence="2">Uncharacterized protein</fullName>
    </submittedName>
</protein>
<dbReference type="AlphaFoldDB" id="A0A0M3I775"/>
<keyword evidence="1" id="KW-1185">Reference proteome</keyword>
<organism evidence="1 2">
    <name type="scientific">Ascaris lumbricoides</name>
    <name type="common">Giant roundworm</name>
    <dbReference type="NCBI Taxonomy" id="6252"/>
    <lineage>
        <taxon>Eukaryota</taxon>
        <taxon>Metazoa</taxon>
        <taxon>Ecdysozoa</taxon>
        <taxon>Nematoda</taxon>
        <taxon>Chromadorea</taxon>
        <taxon>Rhabditida</taxon>
        <taxon>Spirurina</taxon>
        <taxon>Ascaridomorpha</taxon>
        <taxon>Ascaridoidea</taxon>
        <taxon>Ascarididae</taxon>
        <taxon>Ascaris</taxon>
    </lineage>
</organism>
<name>A0A0M3I775_ASCLU</name>
<evidence type="ECO:0000313" key="2">
    <source>
        <dbReference type="WBParaSite" id="ALUE_0001300001-mRNA-1"/>
    </source>
</evidence>
<reference evidence="2" key="1">
    <citation type="submission" date="2017-02" db="UniProtKB">
        <authorList>
            <consortium name="WormBaseParasite"/>
        </authorList>
    </citation>
    <scope>IDENTIFICATION</scope>
</reference>